<evidence type="ECO:0000313" key="1">
    <source>
        <dbReference type="EMBL" id="GIY64453.1"/>
    </source>
</evidence>
<keyword evidence="2" id="KW-1185">Reference proteome</keyword>
<accession>A0AAV4V362</accession>
<evidence type="ECO:0000313" key="2">
    <source>
        <dbReference type="Proteomes" id="UP001054837"/>
    </source>
</evidence>
<protein>
    <submittedName>
        <fullName evidence="1">Uncharacterized protein</fullName>
    </submittedName>
</protein>
<organism evidence="1 2">
    <name type="scientific">Caerostris darwini</name>
    <dbReference type="NCBI Taxonomy" id="1538125"/>
    <lineage>
        <taxon>Eukaryota</taxon>
        <taxon>Metazoa</taxon>
        <taxon>Ecdysozoa</taxon>
        <taxon>Arthropoda</taxon>
        <taxon>Chelicerata</taxon>
        <taxon>Arachnida</taxon>
        <taxon>Araneae</taxon>
        <taxon>Araneomorphae</taxon>
        <taxon>Entelegynae</taxon>
        <taxon>Araneoidea</taxon>
        <taxon>Araneidae</taxon>
        <taxon>Caerostris</taxon>
    </lineage>
</organism>
<proteinExistence type="predicted"/>
<dbReference type="Proteomes" id="UP001054837">
    <property type="component" value="Unassembled WGS sequence"/>
</dbReference>
<reference evidence="1 2" key="1">
    <citation type="submission" date="2021-06" db="EMBL/GenBank/DDBJ databases">
        <title>Caerostris darwini draft genome.</title>
        <authorList>
            <person name="Kono N."/>
            <person name="Arakawa K."/>
        </authorList>
    </citation>
    <scope>NUCLEOTIDE SEQUENCE [LARGE SCALE GENOMIC DNA]</scope>
</reference>
<dbReference type="EMBL" id="BPLQ01012318">
    <property type="protein sequence ID" value="GIY64453.1"/>
    <property type="molecule type" value="Genomic_DNA"/>
</dbReference>
<name>A0AAV4V362_9ARAC</name>
<gene>
    <name evidence="1" type="ORF">CDAR_61211</name>
</gene>
<sequence>MKCDDAFCQVFTLSVEALGGWPQGGYILRLTAPSISPGIPFSWFLCSQGLSEFGAQQRRALLFTHRP</sequence>
<comment type="caution">
    <text evidence="1">The sequence shown here is derived from an EMBL/GenBank/DDBJ whole genome shotgun (WGS) entry which is preliminary data.</text>
</comment>
<dbReference type="AlphaFoldDB" id="A0AAV4V362"/>